<dbReference type="EMBL" id="QEAN01000391">
    <property type="protein sequence ID" value="TPX38566.1"/>
    <property type="molecule type" value="Genomic_DNA"/>
</dbReference>
<dbReference type="Proteomes" id="UP000317494">
    <property type="component" value="Unassembled WGS sequence"/>
</dbReference>
<evidence type="ECO:0000313" key="2">
    <source>
        <dbReference type="Proteomes" id="UP000317494"/>
    </source>
</evidence>
<dbReference type="AlphaFoldDB" id="A0A507CJR7"/>
<evidence type="ECO:0000313" key="1">
    <source>
        <dbReference type="EMBL" id="TPX38566.1"/>
    </source>
</evidence>
<name>A0A507CJR7_9FUNG</name>
<dbReference type="VEuPathDB" id="FungiDB:SeMB42_g06667"/>
<protein>
    <submittedName>
        <fullName evidence="1">Uncharacterized protein</fullName>
    </submittedName>
</protein>
<keyword evidence="2" id="KW-1185">Reference proteome</keyword>
<reference evidence="1 2" key="1">
    <citation type="journal article" date="2019" name="Sci. Rep.">
        <title>Comparative genomics of chytrid fungi reveal insights into the obligate biotrophic and pathogenic lifestyle of Synchytrium endobioticum.</title>
        <authorList>
            <person name="van de Vossenberg B.T.L.H."/>
            <person name="Warris S."/>
            <person name="Nguyen H.D.T."/>
            <person name="van Gent-Pelzer M.P.E."/>
            <person name="Joly D.L."/>
            <person name="van de Geest H.C."/>
            <person name="Bonants P.J.M."/>
            <person name="Smith D.S."/>
            <person name="Levesque C.A."/>
            <person name="van der Lee T.A.J."/>
        </authorList>
    </citation>
    <scope>NUCLEOTIDE SEQUENCE [LARGE SCALE GENOMIC DNA]</scope>
    <source>
        <strain evidence="1 2">MB42</strain>
    </source>
</reference>
<gene>
    <name evidence="1" type="ORF">SeMB42_g06667</name>
</gene>
<organism evidence="1 2">
    <name type="scientific">Synchytrium endobioticum</name>
    <dbReference type="NCBI Taxonomy" id="286115"/>
    <lineage>
        <taxon>Eukaryota</taxon>
        <taxon>Fungi</taxon>
        <taxon>Fungi incertae sedis</taxon>
        <taxon>Chytridiomycota</taxon>
        <taxon>Chytridiomycota incertae sedis</taxon>
        <taxon>Chytridiomycetes</taxon>
        <taxon>Synchytriales</taxon>
        <taxon>Synchytriaceae</taxon>
        <taxon>Synchytrium</taxon>
    </lineage>
</organism>
<comment type="caution">
    <text evidence="1">The sequence shown here is derived from an EMBL/GenBank/DDBJ whole genome shotgun (WGS) entry which is preliminary data.</text>
</comment>
<sequence>MTRPRVADWTGTNGSRVLYTKEGRNRCHLGEWKLLRSGERAGGADQGTEETRQTVAYYTRYASTKSVTSSRQLHQDQRMPSSIRCFRAGETWPRVTHHTQQQGARR</sequence>
<proteinExistence type="predicted"/>
<accession>A0A507CJR7</accession>